<evidence type="ECO:0000313" key="3">
    <source>
        <dbReference type="Proteomes" id="UP000066529"/>
    </source>
</evidence>
<feature type="domain" description="4Fe-4S ferredoxin-type" evidence="1">
    <location>
        <begin position="339"/>
        <end position="368"/>
    </location>
</feature>
<organism evidence="2 3">
    <name type="scientific">Methanosarcina thermophila (strain ATCC 43570 / DSM 1825 / OCM 12 / VKM B-1830 / TM-1)</name>
    <dbReference type="NCBI Taxonomy" id="523844"/>
    <lineage>
        <taxon>Archaea</taxon>
        <taxon>Methanobacteriati</taxon>
        <taxon>Methanobacteriota</taxon>
        <taxon>Stenosarchaea group</taxon>
        <taxon>Methanomicrobia</taxon>
        <taxon>Methanosarcinales</taxon>
        <taxon>Methanosarcinaceae</taxon>
        <taxon>Methanosarcina</taxon>
    </lineage>
</organism>
<reference evidence="2 3" key="1">
    <citation type="submission" date="2014-07" db="EMBL/GenBank/DDBJ databases">
        <title>Methanogenic archaea and the global carbon cycle.</title>
        <authorList>
            <person name="Henriksen J.R."/>
            <person name="Luke J."/>
            <person name="Reinhart S."/>
            <person name="Benedict M.N."/>
            <person name="Youngblut N.D."/>
            <person name="Metcalf M.E."/>
            <person name="Whitaker R.J."/>
            <person name="Metcalf W.W."/>
        </authorList>
    </citation>
    <scope>NUCLEOTIDE SEQUENCE [LARGE SCALE GENOMIC DNA]</scope>
    <source>
        <strain evidence="3">ATCC 43570 / DSM 1825 / OCM 12 / VKM B-1830 / TM-1</strain>
    </source>
</reference>
<evidence type="ECO:0000313" key="2">
    <source>
        <dbReference type="EMBL" id="AKB12562.1"/>
    </source>
</evidence>
<dbReference type="InterPro" id="IPR017677">
    <property type="entry name" value="Methan_mark_16"/>
</dbReference>
<dbReference type="Proteomes" id="UP000066529">
    <property type="component" value="Chromosome"/>
</dbReference>
<name>A0A0E3KP57_METTT</name>
<proteinExistence type="predicted"/>
<dbReference type="RefSeq" id="WP_048166705.1">
    <property type="nucleotide sequence ID" value="NZ_CP009501.1"/>
</dbReference>
<dbReference type="InterPro" id="IPR017896">
    <property type="entry name" value="4Fe4S_Fe-S-bd"/>
</dbReference>
<dbReference type="Pfam" id="PF01837">
    <property type="entry name" value="HcyBio"/>
    <property type="match status" value="1"/>
</dbReference>
<dbReference type="AlphaFoldDB" id="A0A0E3KP57"/>
<gene>
    <name evidence="2" type="ORF">MSTHT_0804</name>
</gene>
<dbReference type="NCBIfam" id="TIGR03287">
    <property type="entry name" value="methan_mark_16"/>
    <property type="match status" value="1"/>
</dbReference>
<dbReference type="PROSITE" id="PS51379">
    <property type="entry name" value="4FE4S_FER_2"/>
    <property type="match status" value="1"/>
</dbReference>
<dbReference type="STRING" id="523844.MSTHT_0804"/>
<protein>
    <submittedName>
        <fullName evidence="2">Ferredoxin oxidoreductase</fullName>
    </submittedName>
</protein>
<accession>A0A0E3KP57</accession>
<dbReference type="SUPFAM" id="SSF54862">
    <property type="entry name" value="4Fe-4S ferredoxins"/>
    <property type="match status" value="1"/>
</dbReference>
<sequence>MKTIEEINERIACNDAIVLTAAEFKSMVRNGQKVTVDDVDVVTTGTFGVMSGTMAVMMVPVAGKCSFERADAVWLNGVPAQPGPCPNERLGVVDLVINGTAHADDRYGGGHLFRDLVKGKTIDVLVEAHGRSYENQVTLDEIELARIITTRLAFKNYHALINPTSSTISSIFSVTGLTGPFTEATVSGCGEINPLHNDPSHRSIGVGTRVLLNGAPGYIMGKGTRASPDKPNVSAYADMKGMDPTMMGGMKTAHGPECLTSLAVPIPVLDEEILEGLKILDRDIPLPVSDVNGRTAHAKVNYGHIWEGTDKVIRVEESKCLHHPNCAAMRTCPTEAISNDCVINRDLCINCGTCTLQCREGVFRARLGSIELAEGNVPISLRQSDRARAERLCTMLKNRILKQEFVLTKMLEPL</sequence>
<dbReference type="EMBL" id="CP009501">
    <property type="protein sequence ID" value="AKB12562.1"/>
    <property type="molecule type" value="Genomic_DNA"/>
</dbReference>
<dbReference type="InterPro" id="IPR002708">
    <property type="entry name" value="HcyBio"/>
</dbReference>
<evidence type="ECO:0000259" key="1">
    <source>
        <dbReference type="PROSITE" id="PS51379"/>
    </source>
</evidence>
<dbReference type="PATRIC" id="fig|523844.20.peg.1029"/>
<dbReference type="KEGG" id="mthr:MSTHT_0804"/>
<dbReference type="GeneID" id="41603846"/>
<dbReference type="HOGENOM" id="CLU_061500_0_0_2"/>
<dbReference type="OrthoDB" id="53379at2157"/>